<name>A0A7G9WK53_9FIRM</name>
<keyword evidence="3" id="KW-1185">Reference proteome</keyword>
<evidence type="ECO:0000313" key="2">
    <source>
        <dbReference type="EMBL" id="QNO19065.1"/>
    </source>
</evidence>
<proteinExistence type="predicted"/>
<dbReference type="CDD" id="cd10917">
    <property type="entry name" value="CE4_NodB_like_6s_7s"/>
    <property type="match status" value="1"/>
</dbReference>
<dbReference type="InterPro" id="IPR050248">
    <property type="entry name" value="Polysacc_deacetylase_ArnD"/>
</dbReference>
<feature type="domain" description="NodB homology" evidence="1">
    <location>
        <begin position="49"/>
        <end position="226"/>
    </location>
</feature>
<dbReference type="Pfam" id="PF01522">
    <property type="entry name" value="Polysacc_deac_1"/>
    <property type="match status" value="1"/>
</dbReference>
<dbReference type="PANTHER" id="PTHR10587">
    <property type="entry name" value="GLYCOSYL TRANSFERASE-RELATED"/>
    <property type="match status" value="1"/>
</dbReference>
<gene>
    <name evidence="2" type="ORF">H6X83_05460</name>
</gene>
<dbReference type="RefSeq" id="WP_212508134.1">
    <property type="nucleotide sequence ID" value="NZ_CP060696.1"/>
</dbReference>
<dbReference type="AlphaFoldDB" id="A0A7G9WK53"/>
<dbReference type="EMBL" id="CP060696">
    <property type="protein sequence ID" value="QNO19065.1"/>
    <property type="molecule type" value="Genomic_DNA"/>
</dbReference>
<dbReference type="SUPFAM" id="SSF88713">
    <property type="entry name" value="Glycoside hydrolase/deacetylase"/>
    <property type="match status" value="1"/>
</dbReference>
<protein>
    <submittedName>
        <fullName evidence="2">Polysaccharide deacetylase family protein</fullName>
    </submittedName>
</protein>
<evidence type="ECO:0000259" key="1">
    <source>
        <dbReference type="PROSITE" id="PS51677"/>
    </source>
</evidence>
<dbReference type="InterPro" id="IPR011330">
    <property type="entry name" value="Glyco_hydro/deAcase_b/a-brl"/>
</dbReference>
<dbReference type="Gene3D" id="3.20.20.370">
    <property type="entry name" value="Glycoside hydrolase/deacetylase"/>
    <property type="match status" value="1"/>
</dbReference>
<sequence length="235" mass="25764">MRFLIVLRKRAALIGILVLCIGFCCAARALACLQAMPEEPLCSVKTVQNAAAVTFDADTDAEQIPAILRALRSKNVKATFFVTGVWTEKYPRTLRQIAQEGHEIGCHGDLHRDLTAMTEEQQRQDLVACCKKIKAACGVEPKWLRPPYRRWNDALLRQAHELGLHLADCSAMTDDWRNVAPAVISEQAINRLQPGGILLLNCSGLNTATALPHILQALQSRGTSLCTVSQLAALA</sequence>
<organism evidence="2 3">
    <name type="scientific">Caproicibacterium amylolyticum</name>
    <dbReference type="NCBI Taxonomy" id="2766537"/>
    <lineage>
        <taxon>Bacteria</taxon>
        <taxon>Bacillati</taxon>
        <taxon>Bacillota</taxon>
        <taxon>Clostridia</taxon>
        <taxon>Eubacteriales</taxon>
        <taxon>Oscillospiraceae</taxon>
        <taxon>Caproicibacterium</taxon>
    </lineage>
</organism>
<dbReference type="KEGG" id="caml:H6X83_05460"/>
<reference evidence="2 3" key="1">
    <citation type="submission" date="2020-08" db="EMBL/GenBank/DDBJ databases">
        <authorList>
            <person name="Ren C."/>
            <person name="Gu Y."/>
            <person name="Xu Y."/>
        </authorList>
    </citation>
    <scope>NUCLEOTIDE SEQUENCE [LARGE SCALE GENOMIC DNA]</scope>
    <source>
        <strain evidence="2 3">LBM18003</strain>
    </source>
</reference>
<dbReference type="Proteomes" id="UP000516046">
    <property type="component" value="Chromosome"/>
</dbReference>
<dbReference type="PROSITE" id="PS51677">
    <property type="entry name" value="NODB"/>
    <property type="match status" value="1"/>
</dbReference>
<dbReference type="PANTHER" id="PTHR10587:SF137">
    <property type="entry name" value="4-DEOXY-4-FORMAMIDO-L-ARABINOSE-PHOSPHOUNDECAPRENOL DEFORMYLASE ARND-RELATED"/>
    <property type="match status" value="1"/>
</dbReference>
<accession>A0A7G9WK53</accession>
<dbReference type="InterPro" id="IPR002509">
    <property type="entry name" value="NODB_dom"/>
</dbReference>
<dbReference type="GO" id="GO:0016810">
    <property type="term" value="F:hydrolase activity, acting on carbon-nitrogen (but not peptide) bonds"/>
    <property type="evidence" value="ECO:0007669"/>
    <property type="project" value="InterPro"/>
</dbReference>
<dbReference type="GO" id="GO:0005975">
    <property type="term" value="P:carbohydrate metabolic process"/>
    <property type="evidence" value="ECO:0007669"/>
    <property type="project" value="InterPro"/>
</dbReference>
<evidence type="ECO:0000313" key="3">
    <source>
        <dbReference type="Proteomes" id="UP000516046"/>
    </source>
</evidence>